<accession>A0A9W8CMM6</accession>
<evidence type="ECO:0000256" key="1">
    <source>
        <dbReference type="ARBA" id="ARBA00022741"/>
    </source>
</evidence>
<dbReference type="AlphaFoldDB" id="A0A9W8CMM6"/>
<dbReference type="SUPFAM" id="SSF56801">
    <property type="entry name" value="Acetyl-CoA synthetase-like"/>
    <property type="match status" value="1"/>
</dbReference>
<dbReference type="EMBL" id="JANBOH010000015">
    <property type="protein sequence ID" value="KAJ1647967.1"/>
    <property type="molecule type" value="Genomic_DNA"/>
</dbReference>
<feature type="domain" description="AMP-dependent synthetase/ligase" evidence="3">
    <location>
        <begin position="64"/>
        <end position="493"/>
    </location>
</feature>
<dbReference type="InterPro" id="IPR000873">
    <property type="entry name" value="AMP-dep_synth/lig_dom"/>
</dbReference>
<name>A0A9W8CMM6_9FUNG</name>
<evidence type="ECO:0000259" key="3">
    <source>
        <dbReference type="Pfam" id="PF00501"/>
    </source>
</evidence>
<keyword evidence="4" id="KW-0436">Ligase</keyword>
<dbReference type="Gene3D" id="3.40.50.12780">
    <property type="entry name" value="N-terminal domain of ligase-like"/>
    <property type="match status" value="1"/>
</dbReference>
<protein>
    <submittedName>
        <fullName evidence="4">Medium-chain fatty acid-CoA ligase faa2</fullName>
        <ecNumber evidence="4">6.2.1.3</ecNumber>
    </submittedName>
</protein>
<dbReference type="InterPro" id="IPR042099">
    <property type="entry name" value="ANL_N_sf"/>
</dbReference>
<dbReference type="GO" id="GO:0016020">
    <property type="term" value="C:membrane"/>
    <property type="evidence" value="ECO:0007669"/>
    <property type="project" value="TreeGrafter"/>
</dbReference>
<dbReference type="Pfam" id="PF00501">
    <property type="entry name" value="AMP-binding"/>
    <property type="match status" value="1"/>
</dbReference>
<evidence type="ECO:0000313" key="4">
    <source>
        <dbReference type="EMBL" id="KAJ1647967.1"/>
    </source>
</evidence>
<evidence type="ECO:0000256" key="2">
    <source>
        <dbReference type="ARBA" id="ARBA00022840"/>
    </source>
</evidence>
<dbReference type="PANTHER" id="PTHR43272:SF33">
    <property type="entry name" value="AMP-BINDING DOMAIN-CONTAINING PROTEIN-RELATED"/>
    <property type="match status" value="1"/>
</dbReference>
<gene>
    <name evidence="4" type="primary">FAA2_1</name>
    <name evidence="4" type="ORF">LPJ64_000715</name>
</gene>
<dbReference type="GO" id="GO:0004467">
    <property type="term" value="F:long-chain fatty acid-CoA ligase activity"/>
    <property type="evidence" value="ECO:0007669"/>
    <property type="project" value="UniProtKB-EC"/>
</dbReference>
<organism evidence="4 5">
    <name type="scientific">Coemansia asiatica</name>
    <dbReference type="NCBI Taxonomy" id="1052880"/>
    <lineage>
        <taxon>Eukaryota</taxon>
        <taxon>Fungi</taxon>
        <taxon>Fungi incertae sedis</taxon>
        <taxon>Zoopagomycota</taxon>
        <taxon>Kickxellomycotina</taxon>
        <taxon>Kickxellomycetes</taxon>
        <taxon>Kickxellales</taxon>
        <taxon>Kickxellaceae</taxon>
        <taxon>Coemansia</taxon>
    </lineage>
</organism>
<keyword evidence="1" id="KW-0547">Nucleotide-binding</keyword>
<reference evidence="4" key="1">
    <citation type="submission" date="2022-07" db="EMBL/GenBank/DDBJ databases">
        <title>Phylogenomic reconstructions and comparative analyses of Kickxellomycotina fungi.</title>
        <authorList>
            <person name="Reynolds N.K."/>
            <person name="Stajich J.E."/>
            <person name="Barry K."/>
            <person name="Grigoriev I.V."/>
            <person name="Crous P."/>
            <person name="Smith M.E."/>
        </authorList>
    </citation>
    <scope>NUCLEOTIDE SEQUENCE</scope>
    <source>
        <strain evidence="4">NBRC 105413</strain>
    </source>
</reference>
<evidence type="ECO:0000313" key="5">
    <source>
        <dbReference type="Proteomes" id="UP001145021"/>
    </source>
</evidence>
<proteinExistence type="predicted"/>
<keyword evidence="5" id="KW-1185">Reference proteome</keyword>
<comment type="caution">
    <text evidence="4">The sequence shown here is derived from an EMBL/GenBank/DDBJ whole genome shotgun (WGS) entry which is preliminary data.</text>
</comment>
<sequence length="679" mass="75654">MTGSYTVPSSEVPGYSAIYRHPQFKDGTQGNEFSKVTTLYELFLFTVENNPKKEFFGSRVYYPETDSFGKYEWLTTTDVAEVVDNLGAGLDSVFSTHAPELNEATGQQPIGILSINRPEWLLTELAAFRSRRYSIGVSDIAGVESAEYNINSADTRVVVCSMDKILRMLDRIEHTPRLKVIISMDRLDCSKPSIATQAFSAMTAALLKDKAESLGIVLLDMDQVIQMGRANPTEPTVPSPDDLCTICFTSGTSGAQKGAMLTHGAFVSATRGTYLHLAPKKSTYLSFMSLVHIFDRFSIYQQMFSWIRIGFFSGDNSRILNDMQELRPTIVTLIPMILNRIYDKVAAATLGANGIKGWMSRQAFKSKVKRISSGKGYRHALWDKLVFNKISRLFGGRVELMVSGATPLAPEVQDFFRACLSCQVIQGYGQTETAAGGLVQSRDDLSTNTIGIPAPGVDIRLRSIPEMGYNVTDMPCPRGEMMLRGQLTLRGYHNNPEKTAELMDGKWMATGDVVMVNPNGTFTILDRINNIIKSASVMWVEPSSLELIYVKHKLVSFVYLYGFERAHELVAIVVPNATTFAPWARTIVKNPEADIAELCQSKDVAAALTKELRQLASQHKIPPPAMIGAVHLEPTSLDQVNRDMYTSTMKIRRHMVNHHYKIKFKELYSTLDCITDPKF</sequence>
<keyword evidence="2" id="KW-0067">ATP-binding</keyword>
<dbReference type="PANTHER" id="PTHR43272">
    <property type="entry name" value="LONG-CHAIN-FATTY-ACID--COA LIGASE"/>
    <property type="match status" value="1"/>
</dbReference>
<dbReference type="EC" id="6.2.1.3" evidence="4"/>
<dbReference type="Proteomes" id="UP001145021">
    <property type="component" value="Unassembled WGS sequence"/>
</dbReference>
<dbReference type="GO" id="GO:0005783">
    <property type="term" value="C:endoplasmic reticulum"/>
    <property type="evidence" value="ECO:0007669"/>
    <property type="project" value="TreeGrafter"/>
</dbReference>
<dbReference type="GO" id="GO:0005524">
    <property type="term" value="F:ATP binding"/>
    <property type="evidence" value="ECO:0007669"/>
    <property type="project" value="UniProtKB-KW"/>
</dbReference>